<keyword evidence="3" id="KW-0805">Transcription regulation</keyword>
<protein>
    <recommendedName>
        <fullName evidence="10">Transcription factor domain-containing protein</fullName>
    </recommendedName>
</protein>
<evidence type="ECO:0000313" key="8">
    <source>
        <dbReference type="EMBL" id="KAJ8995803.1"/>
    </source>
</evidence>
<keyword evidence="4" id="KW-0238">DNA-binding</keyword>
<dbReference type="PANTHER" id="PTHR31313:SF81">
    <property type="entry name" value="TY1 ENHANCER ACTIVATOR"/>
    <property type="match status" value="1"/>
</dbReference>
<name>A0AAN6IZI7_EXODE</name>
<accession>A0AAN6IZI7</accession>
<evidence type="ECO:0000256" key="3">
    <source>
        <dbReference type="ARBA" id="ARBA00023015"/>
    </source>
</evidence>
<dbReference type="EMBL" id="JAJGCB010000001">
    <property type="protein sequence ID" value="KAJ8995803.1"/>
    <property type="molecule type" value="Genomic_DNA"/>
</dbReference>
<dbReference type="GO" id="GO:0003677">
    <property type="term" value="F:DNA binding"/>
    <property type="evidence" value="ECO:0007669"/>
    <property type="project" value="UniProtKB-KW"/>
</dbReference>
<dbReference type="GO" id="GO:0046872">
    <property type="term" value="F:metal ion binding"/>
    <property type="evidence" value="ECO:0007669"/>
    <property type="project" value="UniProtKB-KW"/>
</dbReference>
<evidence type="ECO:0000256" key="4">
    <source>
        <dbReference type="ARBA" id="ARBA00023125"/>
    </source>
</evidence>
<feature type="region of interest" description="Disordered" evidence="7">
    <location>
        <begin position="1"/>
        <end position="26"/>
    </location>
</feature>
<evidence type="ECO:0008006" key="10">
    <source>
        <dbReference type="Google" id="ProtNLM"/>
    </source>
</evidence>
<evidence type="ECO:0000256" key="7">
    <source>
        <dbReference type="SAM" id="MobiDB-lite"/>
    </source>
</evidence>
<dbReference type="PANTHER" id="PTHR31313">
    <property type="entry name" value="TY1 ENHANCER ACTIVATOR"/>
    <property type="match status" value="1"/>
</dbReference>
<comment type="caution">
    <text evidence="8">The sequence shown here is derived from an EMBL/GenBank/DDBJ whole genome shotgun (WGS) entry which is preliminary data.</text>
</comment>
<keyword evidence="6" id="KW-0539">Nucleus</keyword>
<dbReference type="CDD" id="cd12148">
    <property type="entry name" value="fungal_TF_MHR"/>
    <property type="match status" value="1"/>
</dbReference>
<gene>
    <name evidence="8" type="ORF">HRR80_000559</name>
</gene>
<organism evidence="8 9">
    <name type="scientific">Exophiala dermatitidis</name>
    <name type="common">Black yeast-like fungus</name>
    <name type="synonym">Wangiella dermatitidis</name>
    <dbReference type="NCBI Taxonomy" id="5970"/>
    <lineage>
        <taxon>Eukaryota</taxon>
        <taxon>Fungi</taxon>
        <taxon>Dikarya</taxon>
        <taxon>Ascomycota</taxon>
        <taxon>Pezizomycotina</taxon>
        <taxon>Eurotiomycetes</taxon>
        <taxon>Chaetothyriomycetidae</taxon>
        <taxon>Chaetothyriales</taxon>
        <taxon>Herpotrichiellaceae</taxon>
        <taxon>Exophiala</taxon>
    </lineage>
</organism>
<keyword evidence="2" id="KW-0862">Zinc</keyword>
<sequence length="803" mass="89710">MASLHSTGDGLSLKKPSLRSHRRSRVCHQANSEKYLHCQQLRFRSRPARFATPVQKYSQAETLTINDTYASPDYEPRADPLLDILEAGTPVVQHQDSGKNGPDNESRPTLIRTSNDLDVDFDLFEASCSDAALRLTNSCLSMVTNLDLALRDYLLDQFWNYFNACIPVVHKSAFLASFQERCDDFYSPELHLAVLAMGLQRADHGREDVQSLLLPNRDTTLHKELRLAMNNLPPRQTRNITHAQSAILLGLLEWERGLGHTARLWLDAAFAIITDLQDCHPDFKTQLSDDAHIVHRIVVRAASLIHGQWSLFHQSLHPPFGARPLNLATSGRLSSNPHSSMVAQDLASQIYNAQLELMSMAKDGMEQLQSLPSLPAGDPFPLLNQMQSRLKDWYDNLPDGMSWKEHQTQTPSLSSFFLLHQQYHSVILLLYRPYTSCESLMKLQRRRNKTDLRQLSNALGSILLTQAMRLTDVLSEYHSQHVSNTIHSLAVQQAALAASVLLTKRIRAAGGNLLRDSIHGRLSFLHRFFIDISPVQGPAEQIAHTMRPLLDAMTSDSNTINRDTPPQTWQNTSSHAGEMYRQRSGIPERANKATSPDHSNWFYNKGEGESLSHDPLPGQLGGDWDPIVQRDNATTTVAGGFDTYKKRSSDMPSLNRVTAGADHINHQDEGAAVLQSPPSSILRELFSSHSQSFDHGLNKGYFGSTPSSSHGSFDRISAYARERSNPPSRPDSRLNQMFHVGMDDLDLCNPTVMDTPESEDGDGASVPWSEAFKTLVAVNRKRAGSEKMNANEFGDVMGCVFKL</sequence>
<dbReference type="AlphaFoldDB" id="A0AAN6IZI7"/>
<reference evidence="8" key="1">
    <citation type="submission" date="2023-01" db="EMBL/GenBank/DDBJ databases">
        <title>Exophiala dermititidis isolated from Cystic Fibrosis Patient.</title>
        <authorList>
            <person name="Kurbessoian T."/>
            <person name="Crocker A."/>
            <person name="Murante D."/>
            <person name="Hogan D.A."/>
            <person name="Stajich J.E."/>
        </authorList>
    </citation>
    <scope>NUCLEOTIDE SEQUENCE</scope>
    <source>
        <strain evidence="8">Ex8</strain>
    </source>
</reference>
<evidence type="ECO:0000313" key="9">
    <source>
        <dbReference type="Proteomes" id="UP001161757"/>
    </source>
</evidence>
<evidence type="ECO:0000256" key="6">
    <source>
        <dbReference type="ARBA" id="ARBA00023242"/>
    </source>
</evidence>
<dbReference type="InterPro" id="IPR051615">
    <property type="entry name" value="Transcr_Regulatory_Elem"/>
</dbReference>
<proteinExistence type="predicted"/>
<feature type="compositionally biased region" description="Basic residues" evidence="7">
    <location>
        <begin position="16"/>
        <end position="26"/>
    </location>
</feature>
<dbReference type="Proteomes" id="UP001161757">
    <property type="component" value="Unassembled WGS sequence"/>
</dbReference>
<keyword evidence="5" id="KW-0804">Transcription</keyword>
<evidence type="ECO:0000256" key="2">
    <source>
        <dbReference type="ARBA" id="ARBA00022833"/>
    </source>
</evidence>
<evidence type="ECO:0000256" key="5">
    <source>
        <dbReference type="ARBA" id="ARBA00023163"/>
    </source>
</evidence>
<evidence type="ECO:0000256" key="1">
    <source>
        <dbReference type="ARBA" id="ARBA00022723"/>
    </source>
</evidence>
<keyword evidence="1" id="KW-0479">Metal-binding</keyword>